<evidence type="ECO:0000313" key="11">
    <source>
        <dbReference type="EMBL" id="RPD66517.1"/>
    </source>
</evidence>
<feature type="region of interest" description="Disordered" evidence="9">
    <location>
        <begin position="281"/>
        <end position="381"/>
    </location>
</feature>
<evidence type="ECO:0000256" key="9">
    <source>
        <dbReference type="SAM" id="MobiDB-lite"/>
    </source>
</evidence>
<dbReference type="InterPro" id="IPR000232">
    <property type="entry name" value="HSF_DNA-bd"/>
</dbReference>
<proteinExistence type="inferred from homology"/>
<reference evidence="11" key="1">
    <citation type="journal article" date="2018" name="Genome Biol. Evol.">
        <title>Genomics and development of Lentinus tigrinus, a white-rot wood-decaying mushroom with dimorphic fruiting bodies.</title>
        <authorList>
            <person name="Wu B."/>
            <person name="Xu Z."/>
            <person name="Knudson A."/>
            <person name="Carlson A."/>
            <person name="Chen N."/>
            <person name="Kovaka S."/>
            <person name="LaButti K."/>
            <person name="Lipzen A."/>
            <person name="Pennachio C."/>
            <person name="Riley R."/>
            <person name="Schakwitz W."/>
            <person name="Umezawa K."/>
            <person name="Ohm R.A."/>
            <person name="Grigoriev I.V."/>
            <person name="Nagy L.G."/>
            <person name="Gibbons J."/>
            <person name="Hibbett D."/>
        </authorList>
    </citation>
    <scope>NUCLEOTIDE SEQUENCE [LARGE SCALE GENOMIC DNA]</scope>
    <source>
        <strain evidence="11">ALCF2SS1-6</strain>
    </source>
</reference>
<gene>
    <name evidence="11" type="ORF">L227DRAFT_147093</name>
</gene>
<evidence type="ECO:0000256" key="1">
    <source>
        <dbReference type="ARBA" id="ARBA00004123"/>
    </source>
</evidence>
<keyword evidence="6" id="KW-0539">Nucleus</keyword>
<dbReference type="GO" id="GO:0003700">
    <property type="term" value="F:DNA-binding transcription factor activity"/>
    <property type="evidence" value="ECO:0007669"/>
    <property type="project" value="InterPro"/>
</dbReference>
<dbReference type="STRING" id="1328759.A0A5C2STT5"/>
<keyword evidence="12" id="KW-1185">Reference proteome</keyword>
<dbReference type="GO" id="GO:0005634">
    <property type="term" value="C:nucleus"/>
    <property type="evidence" value="ECO:0007669"/>
    <property type="project" value="UniProtKB-SubCell"/>
</dbReference>
<keyword evidence="3" id="KW-0805">Transcription regulation</keyword>
<comment type="similarity">
    <text evidence="2 8">Belongs to the HSF family.</text>
</comment>
<dbReference type="Proteomes" id="UP000313359">
    <property type="component" value="Unassembled WGS sequence"/>
</dbReference>
<comment type="subcellular location">
    <subcellularLocation>
        <location evidence="1">Nucleus</location>
    </subcellularLocation>
</comment>
<feature type="region of interest" description="Disordered" evidence="9">
    <location>
        <begin position="650"/>
        <end position="701"/>
    </location>
</feature>
<protein>
    <recommendedName>
        <fullName evidence="10">HSF-type DNA-binding domain-containing protein</fullName>
    </recommendedName>
</protein>
<dbReference type="AlphaFoldDB" id="A0A5C2STT5"/>
<organism evidence="11 12">
    <name type="scientific">Lentinus tigrinus ALCF2SS1-6</name>
    <dbReference type="NCBI Taxonomy" id="1328759"/>
    <lineage>
        <taxon>Eukaryota</taxon>
        <taxon>Fungi</taxon>
        <taxon>Dikarya</taxon>
        <taxon>Basidiomycota</taxon>
        <taxon>Agaricomycotina</taxon>
        <taxon>Agaricomycetes</taxon>
        <taxon>Polyporales</taxon>
        <taxon>Polyporaceae</taxon>
        <taxon>Lentinus</taxon>
    </lineage>
</organism>
<evidence type="ECO:0000256" key="8">
    <source>
        <dbReference type="RuleBase" id="RU004020"/>
    </source>
</evidence>
<dbReference type="SMART" id="SM00415">
    <property type="entry name" value="HSF"/>
    <property type="match status" value="1"/>
</dbReference>
<dbReference type="PANTHER" id="PTHR10015">
    <property type="entry name" value="HEAT SHOCK TRANSCRIPTION FACTOR"/>
    <property type="match status" value="1"/>
</dbReference>
<dbReference type="InterPro" id="IPR036388">
    <property type="entry name" value="WH-like_DNA-bd_sf"/>
</dbReference>
<feature type="region of interest" description="Disordered" evidence="9">
    <location>
        <begin position="1"/>
        <end position="21"/>
    </location>
</feature>
<evidence type="ECO:0000313" key="12">
    <source>
        <dbReference type="Proteomes" id="UP000313359"/>
    </source>
</evidence>
<keyword evidence="4" id="KW-0238">DNA-binding</keyword>
<dbReference type="EMBL" id="ML122251">
    <property type="protein sequence ID" value="RPD66517.1"/>
    <property type="molecule type" value="Genomic_DNA"/>
</dbReference>
<accession>A0A5C2STT5</accession>
<comment type="subunit">
    <text evidence="7">Homotrimer. Homotrimerization increases the affinity of HSF1 to DNA. Interacts with transcriptional coregulator SSA1 on chromatin.</text>
</comment>
<evidence type="ECO:0000256" key="6">
    <source>
        <dbReference type="ARBA" id="ARBA00023242"/>
    </source>
</evidence>
<evidence type="ECO:0000256" key="4">
    <source>
        <dbReference type="ARBA" id="ARBA00023125"/>
    </source>
</evidence>
<dbReference type="Pfam" id="PF00447">
    <property type="entry name" value="HSF_DNA-bind"/>
    <property type="match status" value="1"/>
</dbReference>
<dbReference type="SUPFAM" id="SSF46785">
    <property type="entry name" value="Winged helix' DNA-binding domain"/>
    <property type="match status" value="1"/>
</dbReference>
<dbReference type="GO" id="GO:0043565">
    <property type="term" value="F:sequence-specific DNA binding"/>
    <property type="evidence" value="ECO:0007669"/>
    <property type="project" value="InterPro"/>
</dbReference>
<keyword evidence="5" id="KW-0804">Transcription</keyword>
<dbReference type="PRINTS" id="PR00056">
    <property type="entry name" value="HSFDOMAIN"/>
</dbReference>
<dbReference type="FunFam" id="1.10.10.10:FF:000027">
    <property type="entry name" value="Heat shock transcription factor 1"/>
    <property type="match status" value="1"/>
</dbReference>
<evidence type="ECO:0000256" key="2">
    <source>
        <dbReference type="ARBA" id="ARBA00006403"/>
    </source>
</evidence>
<evidence type="ECO:0000259" key="10">
    <source>
        <dbReference type="SMART" id="SM00415"/>
    </source>
</evidence>
<dbReference type="Gene3D" id="1.10.10.10">
    <property type="entry name" value="Winged helix-like DNA-binding domain superfamily/Winged helix DNA-binding domain"/>
    <property type="match status" value="1"/>
</dbReference>
<evidence type="ECO:0000256" key="7">
    <source>
        <dbReference type="ARBA" id="ARBA00062171"/>
    </source>
</evidence>
<evidence type="ECO:0000256" key="5">
    <source>
        <dbReference type="ARBA" id="ARBA00023163"/>
    </source>
</evidence>
<dbReference type="PANTHER" id="PTHR10015:SF427">
    <property type="entry name" value="HEAT SHOCK FACTOR PROTEIN"/>
    <property type="match status" value="1"/>
</dbReference>
<feature type="region of interest" description="Disordered" evidence="9">
    <location>
        <begin position="133"/>
        <end position="155"/>
    </location>
</feature>
<feature type="compositionally biased region" description="Polar residues" evidence="9">
    <location>
        <begin position="340"/>
        <end position="375"/>
    </location>
</feature>
<sequence>MSLDTQVALARPPRGESSHLSRAARQVVPPFLQKLYEIVNDPANEELIKWSENGDSFYVLNHEKFAREVLGRWFKHQKFASFVRQLNMYGFHKIPHLQQGVLKSDSDTEPWHFEHPNFHRGQPDLLCLIQRKKQPTHGQPDDPAIDMHDPANSPNPLTNVTPGHLMDINSIVNGVAAIKRHQQAISADLSTLKQSNDALWKEAVAARQRHAKHQDTINRILKFLAGVFGHTDDGPHSPDGSHTPPQVTPRIRQRLMIGDIRRSPLKGKSVDIMEVEDDEVENRRINRGPSPFSDRYASIETPDATVTTPSGLESIAPSEAFSPASDVHSDKSSPPIRPSQVLSRSNSATSASRLTNVSTPLTNGSTPNPVQTTPASAPPPANVDAMWQAAIQHMMSSPGQFQRLMQAFANQQSIANLPGNLPTDPNLSNTHASAIAAYEPNANDYSRWFTPSAPSTSSATMSQPLLAPAHSDENNPLQLLLDESNRLQKSYRDATEIDADMDMLQSSINSLIQNLGIDPTSLAQPHEEPVPPMASNPPNMNGQPNGPPPQMNGFAMHLPPESFVNGFGGMNGLDPGGADASQPDHLLDSLLSQIGDGAGGGGAGVGMDGMDGMPGYPDITDHYDHSARIDGTSIDDASTEQLAAFLEEASANSGADSPPGGVGVNMNVNGSMHQKRKSDAMDLPLPTPPEGGTGKKVKRKR</sequence>
<dbReference type="InterPro" id="IPR036390">
    <property type="entry name" value="WH_DNA-bd_sf"/>
</dbReference>
<evidence type="ECO:0000256" key="3">
    <source>
        <dbReference type="ARBA" id="ARBA00023015"/>
    </source>
</evidence>
<feature type="domain" description="HSF-type DNA-binding" evidence="10">
    <location>
        <begin position="27"/>
        <end position="132"/>
    </location>
</feature>
<name>A0A5C2STT5_9APHY</name>
<dbReference type="OrthoDB" id="60033at2759"/>